<evidence type="ECO:0000313" key="1">
    <source>
        <dbReference type="EMBL" id="AYV78358.1"/>
    </source>
</evidence>
<sequence length="154" mass="18514">MLKKEFIAGFYFYDRKREEYNIKIYYVPSFDTYLIKKSDWKTDIGQNYFPNYIPSELYILGYGILVNGIIHGPAINLTDVSNKFGEQIVFSIISHLLKIKYEIDDHYIWSERTPTPYYERVKIDINGKRINNIEKWPHCCCPKEQQQCDCWFKK</sequence>
<gene>
    <name evidence="1" type="ORF">Edafosvirus10_33</name>
</gene>
<reference evidence="1" key="1">
    <citation type="submission" date="2018-10" db="EMBL/GenBank/DDBJ databases">
        <title>Hidden diversity of soil giant viruses.</title>
        <authorList>
            <person name="Schulz F."/>
            <person name="Alteio L."/>
            <person name="Goudeau D."/>
            <person name="Ryan E.M."/>
            <person name="Malmstrom R.R."/>
            <person name="Blanchard J."/>
            <person name="Woyke T."/>
        </authorList>
    </citation>
    <scope>NUCLEOTIDE SEQUENCE</scope>
    <source>
        <strain evidence="1">EDV1</strain>
    </source>
</reference>
<protein>
    <submittedName>
        <fullName evidence="1">Uncharacterized protein</fullName>
    </submittedName>
</protein>
<accession>A0A3G4ZTY2</accession>
<dbReference type="EMBL" id="MK072075">
    <property type="protein sequence ID" value="AYV78358.1"/>
    <property type="molecule type" value="Genomic_DNA"/>
</dbReference>
<proteinExistence type="predicted"/>
<name>A0A3G4ZTY2_9VIRU</name>
<organism evidence="1">
    <name type="scientific">Edafosvirus sp</name>
    <dbReference type="NCBI Taxonomy" id="2487765"/>
    <lineage>
        <taxon>Viruses</taxon>
        <taxon>Varidnaviria</taxon>
        <taxon>Bamfordvirae</taxon>
        <taxon>Nucleocytoviricota</taxon>
        <taxon>Megaviricetes</taxon>
        <taxon>Imitervirales</taxon>
        <taxon>Mimiviridae</taxon>
        <taxon>Klosneuvirinae</taxon>
    </lineage>
</organism>